<dbReference type="Proteomes" id="UP000028725">
    <property type="component" value="Unassembled WGS sequence"/>
</dbReference>
<dbReference type="AlphaFoldDB" id="A0A085WJW4"/>
<feature type="chain" id="PRO_5001799677" description="ADYC domain-containing protein" evidence="1">
    <location>
        <begin position="25"/>
        <end position="317"/>
    </location>
</feature>
<sequence length="317" mass="33804">MGVRFVVVAAILAGGAMGCGTADAGDALAPALESSAHSLVTDNGREINGREINGREVNGTALGSKLVAVRYAGAQREGMSLPLSNVWLEGSTFHGLSGTQELSGKDFLQTRFTGVLQDGTILTLRIEDMIQGEGANQDVWSYRVSYQNTGDGQWYPICTNADGSATGAIALENRWDYREGVSGGGRKIYDANSFTFACEGAALAKCVRFGYAPWRSVNGVSLEDHHQACTRMVRADFCGNGSSYTVNGNLINLYDSLGVQSDTESWVGEAEWTAEGASCFSSQTRATTPIQCGERQVSTCARSFSTKTLLISETPVR</sequence>
<dbReference type="Pfam" id="PF20032">
    <property type="entry name" value="ADYC"/>
    <property type="match status" value="1"/>
</dbReference>
<keyword evidence="4" id="KW-1185">Reference proteome</keyword>
<dbReference type="RefSeq" id="WP_044188363.1">
    <property type="nucleotide sequence ID" value="NZ_JMCB01000006.1"/>
</dbReference>
<evidence type="ECO:0000256" key="1">
    <source>
        <dbReference type="SAM" id="SignalP"/>
    </source>
</evidence>
<name>A0A085WJW4_9BACT</name>
<feature type="signal peptide" evidence="1">
    <location>
        <begin position="1"/>
        <end position="24"/>
    </location>
</feature>
<gene>
    <name evidence="3" type="ORF">DB31_7214</name>
</gene>
<reference evidence="3 4" key="1">
    <citation type="submission" date="2014-04" db="EMBL/GenBank/DDBJ databases">
        <title>Genome assembly of Hyalangium minutum DSM 14724.</title>
        <authorList>
            <person name="Sharma G."/>
            <person name="Subramanian S."/>
        </authorList>
    </citation>
    <scope>NUCLEOTIDE SEQUENCE [LARGE SCALE GENOMIC DNA]</scope>
    <source>
        <strain evidence="3 4">DSM 14724</strain>
    </source>
</reference>
<protein>
    <recommendedName>
        <fullName evidence="2">ADYC domain-containing protein</fullName>
    </recommendedName>
</protein>
<evidence type="ECO:0000313" key="4">
    <source>
        <dbReference type="Proteomes" id="UP000028725"/>
    </source>
</evidence>
<evidence type="ECO:0000313" key="3">
    <source>
        <dbReference type="EMBL" id="KFE67977.1"/>
    </source>
</evidence>
<dbReference type="PATRIC" id="fig|394096.3.peg.3255"/>
<dbReference type="EMBL" id="JMCB01000006">
    <property type="protein sequence ID" value="KFE67977.1"/>
    <property type="molecule type" value="Genomic_DNA"/>
</dbReference>
<dbReference type="PROSITE" id="PS51257">
    <property type="entry name" value="PROKAR_LIPOPROTEIN"/>
    <property type="match status" value="1"/>
</dbReference>
<organism evidence="3 4">
    <name type="scientific">Hyalangium minutum</name>
    <dbReference type="NCBI Taxonomy" id="394096"/>
    <lineage>
        <taxon>Bacteria</taxon>
        <taxon>Pseudomonadati</taxon>
        <taxon>Myxococcota</taxon>
        <taxon>Myxococcia</taxon>
        <taxon>Myxococcales</taxon>
        <taxon>Cystobacterineae</taxon>
        <taxon>Archangiaceae</taxon>
        <taxon>Hyalangium</taxon>
    </lineage>
</organism>
<evidence type="ECO:0000259" key="2">
    <source>
        <dbReference type="Pfam" id="PF20032"/>
    </source>
</evidence>
<dbReference type="STRING" id="394096.DB31_7214"/>
<proteinExistence type="predicted"/>
<comment type="caution">
    <text evidence="3">The sequence shown here is derived from an EMBL/GenBank/DDBJ whole genome shotgun (WGS) entry which is preliminary data.</text>
</comment>
<feature type="domain" description="ADYC" evidence="2">
    <location>
        <begin position="104"/>
        <end position="285"/>
    </location>
</feature>
<dbReference type="InterPro" id="IPR045426">
    <property type="entry name" value="ADYC"/>
</dbReference>
<accession>A0A085WJW4</accession>
<keyword evidence="1" id="KW-0732">Signal</keyword>